<dbReference type="Pfam" id="PF00067">
    <property type="entry name" value="p450"/>
    <property type="match status" value="1"/>
</dbReference>
<dbReference type="PRINTS" id="PR00385">
    <property type="entry name" value="P450"/>
</dbReference>
<dbReference type="GO" id="GO:0016705">
    <property type="term" value="F:oxidoreductase activity, acting on paired donors, with incorporation or reduction of molecular oxygen"/>
    <property type="evidence" value="ECO:0007669"/>
    <property type="project" value="InterPro"/>
</dbReference>
<organism evidence="9 10">
    <name type="scientific">Exophiala aquamarina CBS 119918</name>
    <dbReference type="NCBI Taxonomy" id="1182545"/>
    <lineage>
        <taxon>Eukaryota</taxon>
        <taxon>Fungi</taxon>
        <taxon>Dikarya</taxon>
        <taxon>Ascomycota</taxon>
        <taxon>Pezizomycotina</taxon>
        <taxon>Eurotiomycetes</taxon>
        <taxon>Chaetothyriomycetidae</taxon>
        <taxon>Chaetothyriales</taxon>
        <taxon>Herpotrichiellaceae</taxon>
        <taxon>Exophiala</taxon>
    </lineage>
</organism>
<evidence type="ECO:0000256" key="6">
    <source>
        <dbReference type="ARBA" id="ARBA00023004"/>
    </source>
</evidence>
<dbReference type="GO" id="GO:0020037">
    <property type="term" value="F:heme binding"/>
    <property type="evidence" value="ECO:0007669"/>
    <property type="project" value="InterPro"/>
</dbReference>
<comment type="similarity">
    <text evidence="2">Belongs to the cytochrome P450 family.</text>
</comment>
<keyword evidence="5" id="KW-0560">Oxidoreductase</keyword>
<keyword evidence="10" id="KW-1185">Reference proteome</keyword>
<dbReference type="AlphaFoldDB" id="A0A072NV93"/>
<dbReference type="GO" id="GO:0004497">
    <property type="term" value="F:monooxygenase activity"/>
    <property type="evidence" value="ECO:0007669"/>
    <property type="project" value="UniProtKB-KW"/>
</dbReference>
<dbReference type="SUPFAM" id="SSF48264">
    <property type="entry name" value="Cytochrome P450"/>
    <property type="match status" value="1"/>
</dbReference>
<dbReference type="VEuPathDB" id="FungiDB:A1O9_12955"/>
<sequence length="328" mass="37029">MDMIMQMIYGRHLDMMGSRRHRWLAQALLDGNHYMYLCLASPTIFRSQVAHWLGFRDRFFPGMAHESQWFDAIAAELFDSRDTNHPASGGIVAAMRQAVDEKTGLSFEGEVVRKEAVMLARAGGDTTAVALAACFFYLSTDAVVYKRVTGEIRSTFDSMDDIFQTDNLSRCEYLIASIDEAMRLTPPVPGCLWRKVERDVMVDGRLVPRGTEVGVCQYALHRCHNLFPNPDHFEPQRFLKTTDHDVPPGAYTPFQHGPRACPARLLALRELRFALAQVLWQMDVRVFPLHAVNAVTGDSGVELKIEDIFSSKAKAQFLQFRPRSGLAV</sequence>
<dbReference type="GO" id="GO:0005506">
    <property type="term" value="F:iron ion binding"/>
    <property type="evidence" value="ECO:0007669"/>
    <property type="project" value="InterPro"/>
</dbReference>
<dbReference type="InterPro" id="IPR036396">
    <property type="entry name" value="Cyt_P450_sf"/>
</dbReference>
<dbReference type="EMBL" id="AMGV01000036">
    <property type="protein sequence ID" value="KEF50978.1"/>
    <property type="molecule type" value="Genomic_DNA"/>
</dbReference>
<comment type="caution">
    <text evidence="9">The sequence shown here is derived from an EMBL/GenBank/DDBJ whole genome shotgun (WGS) entry which is preliminary data.</text>
</comment>
<feature type="binding site" description="axial binding residue" evidence="8">
    <location>
        <position position="261"/>
    </location>
    <ligand>
        <name>heme</name>
        <dbReference type="ChEBI" id="CHEBI:30413"/>
    </ligand>
    <ligandPart>
        <name>Fe</name>
        <dbReference type="ChEBI" id="CHEBI:18248"/>
    </ligandPart>
</feature>
<evidence type="ECO:0000256" key="1">
    <source>
        <dbReference type="ARBA" id="ARBA00001971"/>
    </source>
</evidence>
<protein>
    <recommendedName>
        <fullName evidence="11">Cytochrome P450 oxidoreductase</fullName>
    </recommendedName>
</protein>
<evidence type="ECO:0000256" key="4">
    <source>
        <dbReference type="ARBA" id="ARBA00022723"/>
    </source>
</evidence>
<keyword evidence="7" id="KW-0503">Monooxygenase</keyword>
<proteinExistence type="inferred from homology"/>
<keyword evidence="6 8" id="KW-0408">Iron</keyword>
<dbReference type="GeneID" id="25287849"/>
<evidence type="ECO:0008006" key="11">
    <source>
        <dbReference type="Google" id="ProtNLM"/>
    </source>
</evidence>
<accession>A0A072NV93</accession>
<gene>
    <name evidence="9" type="ORF">A1O9_12955</name>
</gene>
<evidence type="ECO:0000256" key="8">
    <source>
        <dbReference type="PIRSR" id="PIRSR602401-1"/>
    </source>
</evidence>
<name>A0A072NV93_9EURO</name>
<evidence type="ECO:0000256" key="5">
    <source>
        <dbReference type="ARBA" id="ARBA00023002"/>
    </source>
</evidence>
<dbReference type="RefSeq" id="XP_013253568.1">
    <property type="nucleotide sequence ID" value="XM_013398114.1"/>
</dbReference>
<comment type="cofactor">
    <cofactor evidence="1 8">
        <name>heme</name>
        <dbReference type="ChEBI" id="CHEBI:30413"/>
    </cofactor>
</comment>
<dbReference type="Proteomes" id="UP000027920">
    <property type="component" value="Unassembled WGS sequence"/>
</dbReference>
<evidence type="ECO:0000313" key="9">
    <source>
        <dbReference type="EMBL" id="KEF50978.1"/>
    </source>
</evidence>
<evidence type="ECO:0000256" key="7">
    <source>
        <dbReference type="ARBA" id="ARBA00023033"/>
    </source>
</evidence>
<reference evidence="9 10" key="1">
    <citation type="submission" date="2013-03" db="EMBL/GenBank/DDBJ databases">
        <title>The Genome Sequence of Exophiala aquamarina CBS 119918.</title>
        <authorList>
            <consortium name="The Broad Institute Genomics Platform"/>
            <person name="Cuomo C."/>
            <person name="de Hoog S."/>
            <person name="Gorbushina A."/>
            <person name="Walker B."/>
            <person name="Young S.K."/>
            <person name="Zeng Q."/>
            <person name="Gargeya S."/>
            <person name="Fitzgerald M."/>
            <person name="Haas B."/>
            <person name="Abouelleil A."/>
            <person name="Allen A.W."/>
            <person name="Alvarado L."/>
            <person name="Arachchi H.M."/>
            <person name="Berlin A.M."/>
            <person name="Chapman S.B."/>
            <person name="Gainer-Dewar J."/>
            <person name="Goldberg J."/>
            <person name="Griggs A."/>
            <person name="Gujja S."/>
            <person name="Hansen M."/>
            <person name="Howarth C."/>
            <person name="Imamovic A."/>
            <person name="Ireland A."/>
            <person name="Larimer J."/>
            <person name="McCowan C."/>
            <person name="Murphy C."/>
            <person name="Pearson M."/>
            <person name="Poon T.W."/>
            <person name="Priest M."/>
            <person name="Roberts A."/>
            <person name="Saif S."/>
            <person name="Shea T."/>
            <person name="Sisk P."/>
            <person name="Sykes S."/>
            <person name="Wortman J."/>
            <person name="Nusbaum C."/>
            <person name="Birren B."/>
        </authorList>
    </citation>
    <scope>NUCLEOTIDE SEQUENCE [LARGE SCALE GENOMIC DNA]</scope>
    <source>
        <strain evidence="9 10">CBS 119918</strain>
    </source>
</reference>
<dbReference type="PANTHER" id="PTHR24305">
    <property type="entry name" value="CYTOCHROME P450"/>
    <property type="match status" value="1"/>
</dbReference>
<keyword evidence="4 8" id="KW-0479">Metal-binding</keyword>
<evidence type="ECO:0000256" key="3">
    <source>
        <dbReference type="ARBA" id="ARBA00022617"/>
    </source>
</evidence>
<dbReference type="PRINTS" id="PR00463">
    <property type="entry name" value="EP450I"/>
</dbReference>
<dbReference type="OrthoDB" id="1470350at2759"/>
<dbReference type="InterPro" id="IPR002401">
    <property type="entry name" value="Cyt_P450_E_grp-I"/>
</dbReference>
<dbReference type="PANTHER" id="PTHR24305:SF237">
    <property type="entry name" value="CYTOCHROME P450 MONOOXYGENASE ATNE-RELATED"/>
    <property type="match status" value="1"/>
</dbReference>
<evidence type="ECO:0000313" key="10">
    <source>
        <dbReference type="Proteomes" id="UP000027920"/>
    </source>
</evidence>
<dbReference type="Gene3D" id="1.10.630.10">
    <property type="entry name" value="Cytochrome P450"/>
    <property type="match status" value="1"/>
</dbReference>
<dbReference type="HOGENOM" id="CLU_001570_14_7_1"/>
<keyword evidence="3 8" id="KW-0349">Heme</keyword>
<dbReference type="InterPro" id="IPR050121">
    <property type="entry name" value="Cytochrome_P450_monoxygenase"/>
</dbReference>
<evidence type="ECO:0000256" key="2">
    <source>
        <dbReference type="ARBA" id="ARBA00010617"/>
    </source>
</evidence>
<dbReference type="STRING" id="1182545.A0A072NV93"/>
<dbReference type="InterPro" id="IPR001128">
    <property type="entry name" value="Cyt_P450"/>
</dbReference>